<dbReference type="InterPro" id="IPR011989">
    <property type="entry name" value="ARM-like"/>
</dbReference>
<evidence type="ECO:0000256" key="7">
    <source>
        <dbReference type="ARBA" id="ARBA00023242"/>
    </source>
</evidence>
<keyword evidence="15" id="KW-1185">Reference proteome</keyword>
<dbReference type="GO" id="GO:0030686">
    <property type="term" value="C:90S preribosome"/>
    <property type="evidence" value="ECO:0007669"/>
    <property type="project" value="TreeGrafter"/>
</dbReference>
<comment type="similarity">
    <text evidence="2 11">Belongs to the HEATR1/UTP10 family.</text>
</comment>
<dbReference type="InterPro" id="IPR021133">
    <property type="entry name" value="HEAT_type_2"/>
</dbReference>
<proteinExistence type="inferred from homology"/>
<dbReference type="SMART" id="SM01036">
    <property type="entry name" value="BP28CT"/>
    <property type="match status" value="1"/>
</dbReference>
<dbReference type="InterPro" id="IPR012954">
    <property type="entry name" value="BP28_C_dom"/>
</dbReference>
<dbReference type="GO" id="GO:0034455">
    <property type="term" value="C:t-UTP complex"/>
    <property type="evidence" value="ECO:0007669"/>
    <property type="project" value="TreeGrafter"/>
</dbReference>
<keyword evidence="6 11" id="KW-0698">rRNA processing</keyword>
<evidence type="ECO:0000256" key="5">
    <source>
        <dbReference type="ARBA" id="ARBA00022517"/>
    </source>
</evidence>
<accession>A0A3N4LJY5</accession>
<feature type="repeat" description="HEAT" evidence="10">
    <location>
        <begin position="1800"/>
        <end position="1838"/>
    </location>
</feature>
<evidence type="ECO:0000313" key="14">
    <source>
        <dbReference type="EMBL" id="RPB23217.1"/>
    </source>
</evidence>
<dbReference type="PANTHER" id="PTHR13457">
    <property type="entry name" value="BAP28"/>
    <property type="match status" value="1"/>
</dbReference>
<dbReference type="GO" id="GO:0030515">
    <property type="term" value="F:snoRNA binding"/>
    <property type="evidence" value="ECO:0007669"/>
    <property type="project" value="TreeGrafter"/>
</dbReference>
<protein>
    <recommendedName>
        <fullName evidence="4 11">U3 small nucleolar RNA-associated protein 10</fullName>
    </recommendedName>
</protein>
<dbReference type="FunCoup" id="A0A3N4LJY5">
    <property type="interactions" value="1103"/>
</dbReference>
<comment type="subunit">
    <text evidence="3 11">Component of the ribosomal small subunit (SSU) processome.</text>
</comment>
<dbReference type="PANTHER" id="PTHR13457:SF1">
    <property type="entry name" value="HEAT REPEAT-CONTAINING PROTEIN 1"/>
    <property type="match status" value="1"/>
</dbReference>
<organism evidence="14 15">
    <name type="scientific">Terfezia boudieri ATCC MYA-4762</name>
    <dbReference type="NCBI Taxonomy" id="1051890"/>
    <lineage>
        <taxon>Eukaryota</taxon>
        <taxon>Fungi</taxon>
        <taxon>Dikarya</taxon>
        <taxon>Ascomycota</taxon>
        <taxon>Pezizomycotina</taxon>
        <taxon>Pezizomycetes</taxon>
        <taxon>Pezizales</taxon>
        <taxon>Pezizaceae</taxon>
        <taxon>Terfezia</taxon>
    </lineage>
</organism>
<evidence type="ECO:0000256" key="11">
    <source>
        <dbReference type="RuleBase" id="RU367065"/>
    </source>
</evidence>
<evidence type="ECO:0000256" key="9">
    <source>
        <dbReference type="ARBA" id="ARBA00025076"/>
    </source>
</evidence>
<dbReference type="STRING" id="1051890.A0A3N4LJY5"/>
<feature type="region of interest" description="Disordered" evidence="12">
    <location>
        <begin position="1468"/>
        <end position="1489"/>
    </location>
</feature>
<evidence type="ECO:0000256" key="8">
    <source>
        <dbReference type="ARBA" id="ARBA00023274"/>
    </source>
</evidence>
<evidence type="ECO:0000313" key="15">
    <source>
        <dbReference type="Proteomes" id="UP000267821"/>
    </source>
</evidence>
<dbReference type="GO" id="GO:0045943">
    <property type="term" value="P:positive regulation of transcription by RNA polymerase I"/>
    <property type="evidence" value="ECO:0007669"/>
    <property type="project" value="TreeGrafter"/>
</dbReference>
<keyword evidence="5 11" id="KW-0690">Ribosome biogenesis</keyword>
<dbReference type="Pfam" id="PF23243">
    <property type="entry name" value="HEAT_HEATR1"/>
    <property type="match status" value="1"/>
</dbReference>
<dbReference type="GO" id="GO:0032040">
    <property type="term" value="C:small-subunit processome"/>
    <property type="evidence" value="ECO:0007669"/>
    <property type="project" value="TreeGrafter"/>
</dbReference>
<keyword evidence="8 11" id="KW-0687">Ribonucleoprotein</keyword>
<feature type="domain" description="BP28 C-terminal" evidence="13">
    <location>
        <begin position="1546"/>
        <end position="1707"/>
    </location>
</feature>
<comment type="subcellular location">
    <subcellularLocation>
        <location evidence="1 11">Nucleus</location>
        <location evidence="1 11">Nucleolus</location>
    </subcellularLocation>
</comment>
<dbReference type="GO" id="GO:0000462">
    <property type="term" value="P:maturation of SSU-rRNA from tricistronic rRNA transcript (SSU-rRNA, 5.8S rRNA, LSU-rRNA)"/>
    <property type="evidence" value="ECO:0007669"/>
    <property type="project" value="TreeGrafter"/>
</dbReference>
<name>A0A3N4LJY5_9PEZI</name>
<dbReference type="OrthoDB" id="31183at2759"/>
<dbReference type="InterPro" id="IPR040191">
    <property type="entry name" value="UTP10"/>
</dbReference>
<evidence type="ECO:0000256" key="10">
    <source>
        <dbReference type="PROSITE-ProRule" id="PRU00103"/>
    </source>
</evidence>
<dbReference type="Pfam" id="PF08146">
    <property type="entry name" value="BP28CT"/>
    <property type="match status" value="1"/>
</dbReference>
<evidence type="ECO:0000256" key="4">
    <source>
        <dbReference type="ARBA" id="ARBA00015399"/>
    </source>
</evidence>
<dbReference type="Gene3D" id="1.25.10.10">
    <property type="entry name" value="Leucine-rich Repeat Variant"/>
    <property type="match status" value="2"/>
</dbReference>
<comment type="function">
    <text evidence="9">Involved in nucleolar processing of pre-18S ribosomal RNA. Involved in ribosome biosynthesis.</text>
</comment>
<reference evidence="14 15" key="1">
    <citation type="journal article" date="2018" name="Nat. Ecol. Evol.">
        <title>Pezizomycetes genomes reveal the molecular basis of ectomycorrhizal truffle lifestyle.</title>
        <authorList>
            <person name="Murat C."/>
            <person name="Payen T."/>
            <person name="Noel B."/>
            <person name="Kuo A."/>
            <person name="Morin E."/>
            <person name="Chen J."/>
            <person name="Kohler A."/>
            <person name="Krizsan K."/>
            <person name="Balestrini R."/>
            <person name="Da Silva C."/>
            <person name="Montanini B."/>
            <person name="Hainaut M."/>
            <person name="Levati E."/>
            <person name="Barry K.W."/>
            <person name="Belfiori B."/>
            <person name="Cichocki N."/>
            <person name="Clum A."/>
            <person name="Dockter R.B."/>
            <person name="Fauchery L."/>
            <person name="Guy J."/>
            <person name="Iotti M."/>
            <person name="Le Tacon F."/>
            <person name="Lindquist E.A."/>
            <person name="Lipzen A."/>
            <person name="Malagnac F."/>
            <person name="Mello A."/>
            <person name="Molinier V."/>
            <person name="Miyauchi S."/>
            <person name="Poulain J."/>
            <person name="Riccioni C."/>
            <person name="Rubini A."/>
            <person name="Sitrit Y."/>
            <person name="Splivallo R."/>
            <person name="Traeger S."/>
            <person name="Wang M."/>
            <person name="Zifcakova L."/>
            <person name="Wipf D."/>
            <person name="Zambonelli A."/>
            <person name="Paolocci F."/>
            <person name="Nowrousian M."/>
            <person name="Ottonello S."/>
            <person name="Baldrian P."/>
            <person name="Spatafora J.W."/>
            <person name="Henrissat B."/>
            <person name="Nagy L.G."/>
            <person name="Aury J.M."/>
            <person name="Wincker P."/>
            <person name="Grigoriev I.V."/>
            <person name="Bonfante P."/>
            <person name="Martin F.M."/>
        </authorList>
    </citation>
    <scope>NUCLEOTIDE SEQUENCE [LARGE SCALE GENOMIC DNA]</scope>
    <source>
        <strain evidence="14 15">ATCC MYA-4762</strain>
    </source>
</reference>
<dbReference type="PROSITE" id="PS50077">
    <property type="entry name" value="HEAT_REPEAT"/>
    <property type="match status" value="1"/>
</dbReference>
<evidence type="ECO:0000256" key="3">
    <source>
        <dbReference type="ARBA" id="ARBA00011399"/>
    </source>
</evidence>
<evidence type="ECO:0000256" key="1">
    <source>
        <dbReference type="ARBA" id="ARBA00004604"/>
    </source>
</evidence>
<evidence type="ECO:0000256" key="2">
    <source>
        <dbReference type="ARBA" id="ARBA00010559"/>
    </source>
</evidence>
<dbReference type="InterPro" id="IPR016024">
    <property type="entry name" value="ARM-type_fold"/>
</dbReference>
<dbReference type="EMBL" id="ML121547">
    <property type="protein sequence ID" value="RPB23217.1"/>
    <property type="molecule type" value="Genomic_DNA"/>
</dbReference>
<keyword evidence="7 11" id="KW-0539">Nucleus</keyword>
<gene>
    <name evidence="14" type="ORF">L211DRAFT_809362</name>
</gene>
<evidence type="ECO:0000256" key="12">
    <source>
        <dbReference type="SAM" id="MobiDB-lite"/>
    </source>
</evidence>
<dbReference type="Proteomes" id="UP000267821">
    <property type="component" value="Unassembled WGS sequence"/>
</dbReference>
<evidence type="ECO:0000259" key="13">
    <source>
        <dbReference type="SMART" id="SM01036"/>
    </source>
</evidence>
<feature type="compositionally biased region" description="Acidic residues" evidence="12">
    <location>
        <begin position="1471"/>
        <end position="1487"/>
    </location>
</feature>
<sequence length="1840" mass="202014">MASSLAQQLQRIAATSVNTVSAERQKQLHSASLLYTPAQASTQDLTTVYSIAVEGFRELVELDPALRKYERSLFSPSSIGIDRFVQTKADNLELDRSIDEFLSLIGPRLLLKSAIKALEWLVRKFRIHEQNTISLLLTFLPYHGHPVFTRIISIIPPKSLPIALSFLIPHIRPPTCPPRASIIKSLTAHPDFFNLLTTHVLGVLSRNHAHHALVSFYIAVTVETLNRMCTLATYRKNPEDIIIKIMPTLIQGLKARKNAEFQIGCYMIITILVAKLPLDEKLLDSLMAGVVEGWSKASVSPALACVALLAQERTSRKPLPLEVVKGLSKVEGLGQMLVEMGSKYRVDELAAGLVISILSQKHAFGLEKLRLVERILLEVNMPYVRRKDVLMKLIQAATKADFEDEDVRIEVAEFFVRLAEGSKTQQATKILHSLLQSEGLDIETLELSLQTVIKPVPAAIEATIGSAPAVMASKDPKEMFQELISSLPNDITETSFLAPSSSPLLPALSQTFLQASSLASDVGIDKLFGLPLFSMRPANEPFTLTFLVKIWASSTYPVLSRAAALSQANKIIATSTAANVKIDYQALLPYVLIALADQSKRVRAEAANLLISLNACLKHVETLRKKGKSSPMQMWAFETLFGKDTKQTGDVKWMETAEARKLIGGLGIVDTLEEAVVDGAVIYRIMAHGLGRDGEGLKNSLKGAAMAFLASHAIATSDLSMKLQLLKLVNAVVSGAAAKAKPAVTIIRDWISVEDYTVERTERCAQDKVDIVEMEKEIIYSVGKFDKGEGVELLVNIIKGEYGVHPNKIGGMRKVSCARLREIWSALKGEVKGIVAQRLLDVSTESEEDEGDISGEAMDVLKNVNIPMEVFEQWLQESLVALKGWTAKLGRGPAADNDTQAAKRAKASSSAYPVGLRINRLTMALELLESRIVGEKDVGLLKLGFGVLGEVMNVVGEIGIGVGYLLQLILGILSSIVNYIKNSDSPKRKLDGTIRADVLVNCIRSTQSPQVQNRALLLVAALADVAPEVVLHSVMPIFTFMGANVLRQDDEYSAHVIEQTVHRVIPPLVRSLHRQVQASPVIGVVAGVAELVSSFVTAYRHIPVHRRLRLFIKLTDTLGADEFLYVILAMLADKYFEVGQSSGFGAIEKNQEIVTFGKGVANAFGEEVQLLAVVNYLDIINEVLQNRPDGVSSYIFDNIKEASTEARATIALKLLRMLASILESEKLRTQVGRRLGEGDMDSERIRSYFSSALEKVLALGSEYPNGSLHDVFGLVLENLLGLLSMPEFVKVIETLITNSQFQRSALATFKDRVASEYRADGPSRLAVLGITPKIAALLTSNECPVELKADALSCIAAVTTKYGKRQLDVVFDLAQAVIGEGALRSADQGLKVIALVCLTDMTACLAGRILPIVPKTVPYSLELLETSGTGKHLVHNAVFAFLEALVNTIPSFMSSYLQKMLKGAWASTVEPETDEESDDEDDIEGGSDEITRELRTGLVDTITRKMDVKAVMGAMVATWTDAVKLGSAAVKEHLTTLKSLLSTANKSQVQKMHPLLAGFFLQAFDIRKQVFEKKQEVDIGEAEVDEIEELCLTTGLQMVMKLNDTIFKPMFLKFSDWAADEFKLEADTGDRDVLFQRSITFYNWFTLLSENLKSLVTEYYSFILTPSISLLSTALSPKDLPSPHAITASLSVLRALTTSFTTDTRDFWTSPVHFNQISPALLSYLSRVPLSSLLATPLTTAIVELASSCANSEDQLKAINTAVLKAMRSESVEVRLAAVKVEMKLYEKMGEEWLGLLPETVPYISELLEDDNEEVERETQRLIGKVEEFLGEGELQGMLQ</sequence>
<dbReference type="SUPFAM" id="SSF48371">
    <property type="entry name" value="ARM repeat"/>
    <property type="match status" value="2"/>
</dbReference>
<dbReference type="InParanoid" id="A0A3N4LJY5"/>
<evidence type="ECO:0000256" key="6">
    <source>
        <dbReference type="ARBA" id="ARBA00022552"/>
    </source>
</evidence>
<dbReference type="InterPro" id="IPR056473">
    <property type="entry name" value="HEAT_Utp10/HEAT1"/>
</dbReference>
<dbReference type="InterPro" id="IPR022125">
    <property type="entry name" value="U3snoRNP10_N"/>
</dbReference>
<dbReference type="Pfam" id="PF12397">
    <property type="entry name" value="U3snoRNP10"/>
    <property type="match status" value="1"/>
</dbReference>